<dbReference type="STRING" id="1094466.KQS_10565"/>
<keyword evidence="1" id="KW-0732">Signal</keyword>
<reference evidence="4" key="2">
    <citation type="submission" date="2012-03" db="EMBL/GenBank/DDBJ databases">
        <title>Complete genome sequence of Flavobacterium indicum GPTSA100-9T, isolated from warm spring water.</title>
        <authorList>
            <person name="Barbier P."/>
            <person name="Houel A."/>
            <person name="Loux V."/>
            <person name="Poulain J."/>
            <person name="Bernardet J.-F."/>
            <person name="Touchon M."/>
            <person name="Duchaud E."/>
        </authorList>
    </citation>
    <scope>NUCLEOTIDE SEQUENCE [LARGE SCALE GENOMIC DNA]</scope>
    <source>
        <strain evidence="4">DSM 17447 / CIP 109464 / GPTSA100-9</strain>
    </source>
</reference>
<organism evidence="3 4">
    <name type="scientific">Flavobacterium indicum (strain DSM 17447 / CIP 109464 / GPTSA100-9)</name>
    <dbReference type="NCBI Taxonomy" id="1094466"/>
    <lineage>
        <taxon>Bacteria</taxon>
        <taxon>Pseudomonadati</taxon>
        <taxon>Bacteroidota</taxon>
        <taxon>Flavobacteriia</taxon>
        <taxon>Flavobacteriales</taxon>
        <taxon>Flavobacteriaceae</taxon>
        <taxon>Flavobacterium</taxon>
    </lineage>
</organism>
<accession>H8XVS5</accession>
<evidence type="ECO:0000313" key="3">
    <source>
        <dbReference type="EMBL" id="CCG54039.1"/>
    </source>
</evidence>
<evidence type="ECO:0000259" key="2">
    <source>
        <dbReference type="Pfam" id="PF18935"/>
    </source>
</evidence>
<gene>
    <name evidence="3" type="ordered locus">KQS_10565</name>
</gene>
<proteinExistence type="predicted"/>
<reference evidence="3 4" key="1">
    <citation type="journal article" date="2012" name="J. Bacteriol.">
        <title>Complete Genome Sequence of Flavobacterium indicum GPSTA100-9T, Isolated from Warm Spring Water.</title>
        <authorList>
            <person name="Barbier P."/>
            <person name="Houel A."/>
            <person name="Loux V."/>
            <person name="Poulain J."/>
            <person name="Bernardet J.F."/>
            <person name="Touchon M."/>
            <person name="Duchaud E."/>
        </authorList>
    </citation>
    <scope>NUCLEOTIDE SEQUENCE [LARGE SCALE GENOMIC DNA]</scope>
    <source>
        <strain evidence="4">DSM 17447 / CIP 109464 / GPTSA100-9</strain>
    </source>
</reference>
<dbReference type="Proteomes" id="UP000007599">
    <property type="component" value="Chromosome I"/>
</dbReference>
<dbReference type="HOGENOM" id="CLU_060256_1_1_10"/>
<sequence>MKYLFYIFCFFLLGFQFSQAQKSQEIKIETKKVVKDSINPLAPAKAAFYSAILPGLGQAYNKKYWKIPIVYAALGAGVYFIIDNNNKYNDYRNEYKARLLGTNNPNNGTFGRLTTESVYRGQKFYQKNRDLSILITGGLYLLNILDANIDAHLLQFNVSDDLTLKPKIQQNFLTNKHEVGFTLSYNF</sequence>
<dbReference type="AlphaFoldDB" id="H8XVS5"/>
<feature type="chain" id="PRO_5003617798" description="DUF5683 domain-containing protein" evidence="1">
    <location>
        <begin position="21"/>
        <end position="187"/>
    </location>
</feature>
<evidence type="ECO:0000313" key="4">
    <source>
        <dbReference type="Proteomes" id="UP000007599"/>
    </source>
</evidence>
<feature type="domain" description="DUF5683" evidence="2">
    <location>
        <begin position="40"/>
        <end position="187"/>
    </location>
</feature>
<evidence type="ECO:0000256" key="1">
    <source>
        <dbReference type="SAM" id="SignalP"/>
    </source>
</evidence>
<feature type="signal peptide" evidence="1">
    <location>
        <begin position="1"/>
        <end position="20"/>
    </location>
</feature>
<dbReference type="eggNOG" id="ENOG502ZCD0">
    <property type="taxonomic scope" value="Bacteria"/>
</dbReference>
<name>H8XVS5_FLAIG</name>
<dbReference type="InterPro" id="IPR043738">
    <property type="entry name" value="DUF5683"/>
</dbReference>
<dbReference type="KEGG" id="fin:KQS_10565"/>
<keyword evidence="4" id="KW-1185">Reference proteome</keyword>
<dbReference type="PATRIC" id="fig|1094466.5.peg.2074"/>
<dbReference type="Pfam" id="PF18935">
    <property type="entry name" value="DUF5683"/>
    <property type="match status" value="1"/>
</dbReference>
<dbReference type="EMBL" id="HE774682">
    <property type="protein sequence ID" value="CCG54039.1"/>
    <property type="molecule type" value="Genomic_DNA"/>
</dbReference>
<dbReference type="RefSeq" id="WP_014389157.1">
    <property type="nucleotide sequence ID" value="NC_017025.1"/>
</dbReference>
<protein>
    <recommendedName>
        <fullName evidence="2">DUF5683 domain-containing protein</fullName>
    </recommendedName>
</protein>